<name>A0AAF0J645_9BASI</name>
<evidence type="ECO:0000259" key="13">
    <source>
        <dbReference type="SMART" id="SM00904"/>
    </source>
</evidence>
<comment type="pathway">
    <text evidence="2">Cofactor biosynthesis; FMN biosynthesis; FMN from riboflavin (ATP route): step 1/1.</text>
</comment>
<protein>
    <recommendedName>
        <fullName evidence="5">Riboflavin kinase</fullName>
        <ecNumber evidence="4">2.7.1.26</ecNumber>
    </recommendedName>
    <alternativeName>
        <fullName evidence="11">Flavin mononucleotide kinase 1</fullName>
    </alternativeName>
</protein>
<dbReference type="InterPro" id="IPR023468">
    <property type="entry name" value="Riboflavin_kinase"/>
</dbReference>
<keyword evidence="10" id="KW-0067">ATP-binding</keyword>
<dbReference type="InterPro" id="IPR015865">
    <property type="entry name" value="Riboflavin_kinase_bac/euk"/>
</dbReference>
<dbReference type="Pfam" id="PF01687">
    <property type="entry name" value="Flavokinase"/>
    <property type="match status" value="1"/>
</dbReference>
<dbReference type="SUPFAM" id="SSF82114">
    <property type="entry name" value="Riboflavin kinase-like"/>
    <property type="match status" value="1"/>
</dbReference>
<dbReference type="Proteomes" id="UP001219933">
    <property type="component" value="Chromosome 3"/>
</dbReference>
<proteinExistence type="inferred from homology"/>
<dbReference type="GO" id="GO:0005524">
    <property type="term" value="F:ATP binding"/>
    <property type="evidence" value="ECO:0007669"/>
    <property type="project" value="UniProtKB-KW"/>
</dbReference>
<evidence type="ECO:0000313" key="15">
    <source>
        <dbReference type="Proteomes" id="UP001219933"/>
    </source>
</evidence>
<evidence type="ECO:0000256" key="1">
    <source>
        <dbReference type="ARBA" id="ARBA00003572"/>
    </source>
</evidence>
<dbReference type="GO" id="GO:0009398">
    <property type="term" value="P:FMN biosynthetic process"/>
    <property type="evidence" value="ECO:0007669"/>
    <property type="project" value="TreeGrafter"/>
</dbReference>
<dbReference type="GO" id="GO:0008531">
    <property type="term" value="F:riboflavin kinase activity"/>
    <property type="evidence" value="ECO:0007669"/>
    <property type="project" value="UniProtKB-EC"/>
</dbReference>
<dbReference type="PANTHER" id="PTHR22749:SF6">
    <property type="entry name" value="RIBOFLAVIN KINASE"/>
    <property type="match status" value="1"/>
</dbReference>
<evidence type="ECO:0000256" key="4">
    <source>
        <dbReference type="ARBA" id="ARBA00012105"/>
    </source>
</evidence>
<keyword evidence="7" id="KW-0288">FMN</keyword>
<comment type="function">
    <text evidence="1">Catalyzes the phosphorylation of riboflavin (vitamin B2) to form flavin mononucleotide (FMN) coenzyme.</text>
</comment>
<gene>
    <name evidence="14" type="primary">FMN1</name>
    <name evidence="14" type="ORF">MCUN1_001991</name>
</gene>
<dbReference type="Gene3D" id="2.40.30.30">
    <property type="entry name" value="Riboflavin kinase-like"/>
    <property type="match status" value="1"/>
</dbReference>
<reference evidence="14" key="1">
    <citation type="submission" date="2023-03" db="EMBL/GenBank/DDBJ databases">
        <title>Mating type loci evolution in Malassezia.</title>
        <authorList>
            <person name="Coelho M.A."/>
        </authorList>
    </citation>
    <scope>NUCLEOTIDE SEQUENCE</scope>
    <source>
        <strain evidence="14">CBS 11721</strain>
    </source>
</reference>
<dbReference type="InterPro" id="IPR023465">
    <property type="entry name" value="Riboflavin_kinase_dom_sf"/>
</dbReference>
<dbReference type="AlphaFoldDB" id="A0AAF0J645"/>
<organism evidence="14 15">
    <name type="scientific">Malassezia cuniculi</name>
    <dbReference type="NCBI Taxonomy" id="948313"/>
    <lineage>
        <taxon>Eukaryota</taxon>
        <taxon>Fungi</taxon>
        <taxon>Dikarya</taxon>
        <taxon>Basidiomycota</taxon>
        <taxon>Ustilaginomycotina</taxon>
        <taxon>Malasseziomycetes</taxon>
        <taxon>Malasseziales</taxon>
        <taxon>Malasseziaceae</taxon>
        <taxon>Malassezia</taxon>
    </lineage>
</organism>
<evidence type="ECO:0000256" key="5">
    <source>
        <dbReference type="ARBA" id="ARBA00017394"/>
    </source>
</evidence>
<evidence type="ECO:0000256" key="6">
    <source>
        <dbReference type="ARBA" id="ARBA00022630"/>
    </source>
</evidence>
<comment type="similarity">
    <text evidence="3">Belongs to the flavokinase family.</text>
</comment>
<keyword evidence="9" id="KW-0547">Nucleotide-binding</keyword>
<evidence type="ECO:0000256" key="10">
    <source>
        <dbReference type="ARBA" id="ARBA00022840"/>
    </source>
</evidence>
<evidence type="ECO:0000313" key="14">
    <source>
        <dbReference type="EMBL" id="WFD35142.1"/>
    </source>
</evidence>
<dbReference type="SMART" id="SM00904">
    <property type="entry name" value="Flavokinase"/>
    <property type="match status" value="1"/>
</dbReference>
<dbReference type="EC" id="2.7.1.26" evidence="4"/>
<keyword evidence="14" id="KW-0418">Kinase</keyword>
<feature type="region of interest" description="Disordered" evidence="12">
    <location>
        <begin position="1"/>
        <end position="20"/>
    </location>
</feature>
<feature type="domain" description="Riboflavin kinase" evidence="13">
    <location>
        <begin position="25"/>
        <end position="153"/>
    </location>
</feature>
<evidence type="ECO:0000256" key="8">
    <source>
        <dbReference type="ARBA" id="ARBA00022679"/>
    </source>
</evidence>
<evidence type="ECO:0000256" key="12">
    <source>
        <dbReference type="SAM" id="MobiDB-lite"/>
    </source>
</evidence>
<accession>A0AAF0J645</accession>
<evidence type="ECO:0000256" key="3">
    <source>
        <dbReference type="ARBA" id="ARBA00010108"/>
    </source>
</evidence>
<keyword evidence="8 14" id="KW-0808">Transferase</keyword>
<evidence type="ECO:0000256" key="11">
    <source>
        <dbReference type="ARBA" id="ARBA00029960"/>
    </source>
</evidence>
<evidence type="ECO:0000256" key="7">
    <source>
        <dbReference type="ARBA" id="ARBA00022643"/>
    </source>
</evidence>
<keyword evidence="6" id="KW-0285">Flavoprotein</keyword>
<dbReference type="EMBL" id="CP119879">
    <property type="protein sequence ID" value="WFD35142.1"/>
    <property type="molecule type" value="Genomic_DNA"/>
</dbReference>
<evidence type="ECO:0000256" key="9">
    <source>
        <dbReference type="ARBA" id="ARBA00022741"/>
    </source>
</evidence>
<dbReference type="GO" id="GO:0005739">
    <property type="term" value="C:mitochondrion"/>
    <property type="evidence" value="ECO:0007669"/>
    <property type="project" value="TreeGrafter"/>
</dbReference>
<evidence type="ECO:0000256" key="2">
    <source>
        <dbReference type="ARBA" id="ARBA00005201"/>
    </source>
</evidence>
<sequence length="167" mass="18491">MTQYDRSHRPSICGGDQPDAPFPVYLSGEVKRGFQRGSRELGCPTANLDPEDQSPEAATALENLGVYYGYARVDGADSGVYPMVMSVGWNPFYKNTHKTIEIHIMHAYSADFYGSQMRAIVLGYIRPELDYVSTEALIADIKTDIQVAQNSLARPAYSAYATNAFFT</sequence>
<dbReference type="GO" id="GO:0009231">
    <property type="term" value="P:riboflavin biosynthetic process"/>
    <property type="evidence" value="ECO:0007669"/>
    <property type="project" value="InterPro"/>
</dbReference>
<keyword evidence="15" id="KW-1185">Reference proteome</keyword>
<dbReference type="PANTHER" id="PTHR22749">
    <property type="entry name" value="RIBOFLAVIN KINASE/FMN ADENYLYLTRANSFERASE"/>
    <property type="match status" value="1"/>
</dbReference>